<dbReference type="EMBL" id="JAAHFQ010000033">
    <property type="protein sequence ID" value="NER26513.1"/>
    <property type="molecule type" value="Genomic_DNA"/>
</dbReference>
<proteinExistence type="predicted"/>
<reference evidence="1" key="1">
    <citation type="submission" date="2019-11" db="EMBL/GenBank/DDBJ databases">
        <title>Genomic insights into an expanded diversity of filamentous marine cyanobacteria reveals the extraordinary biosynthetic potential of Moorea and Okeania.</title>
        <authorList>
            <person name="Ferreira Leao T."/>
            <person name="Wang M."/>
            <person name="Moss N."/>
            <person name="Da Silva R."/>
            <person name="Sanders J."/>
            <person name="Nurk S."/>
            <person name="Gurevich A."/>
            <person name="Humphrey G."/>
            <person name="Reher R."/>
            <person name="Zhu Q."/>
            <person name="Belda-Ferre P."/>
            <person name="Glukhov E."/>
            <person name="Rex R."/>
            <person name="Dorrestein P.C."/>
            <person name="Knight R."/>
            <person name="Pevzner P."/>
            <person name="Gerwick W.H."/>
            <person name="Gerwick L."/>
        </authorList>
    </citation>
    <scope>NUCLEOTIDE SEQUENCE</scope>
    <source>
        <strain evidence="1">SIO1C4</strain>
    </source>
</reference>
<dbReference type="AlphaFoldDB" id="A0A6B3N4R5"/>
<evidence type="ECO:0008006" key="2">
    <source>
        <dbReference type="Google" id="ProtNLM"/>
    </source>
</evidence>
<protein>
    <recommendedName>
        <fullName evidence="2">Acetoacetate decarboxylase</fullName>
    </recommendedName>
</protein>
<evidence type="ECO:0000313" key="1">
    <source>
        <dbReference type="EMBL" id="NER26513.1"/>
    </source>
</evidence>
<accession>A0A6B3N4R5</accession>
<sequence length="276" mass="30666">MINQQSPSSLPPIAQGFGLPFYYSSLTNCAVFYLVDPAVLESFVANKPVKAATFDGQGIVTFNYQLYTGQFPFGANIVKEIELNIIIYAESQADNVPKVSFEQFILGDEQTKTMGNLRVHVPCDNDIAIDAGIKLFGEPKFKTTFTTSLPSLNDPSVKTWQFTCHDPDYPDNEEECILECEVDVQGLNPLAGNYSPITEYGTQDGKLIAARWNILQPLNTYILTPEEQERVVKLKLGKSKHPMRQDLEKLISGVPAAAVRTFQSPPAAIQSRAYYL</sequence>
<gene>
    <name evidence="1" type="ORF">F6J89_02510</name>
</gene>
<name>A0A6B3N4R5_9CYAN</name>
<comment type="caution">
    <text evidence="1">The sequence shown here is derived from an EMBL/GenBank/DDBJ whole genome shotgun (WGS) entry which is preliminary data.</text>
</comment>
<organism evidence="1">
    <name type="scientific">Symploca sp. SIO1C4</name>
    <dbReference type="NCBI Taxonomy" id="2607765"/>
    <lineage>
        <taxon>Bacteria</taxon>
        <taxon>Bacillati</taxon>
        <taxon>Cyanobacteriota</taxon>
        <taxon>Cyanophyceae</taxon>
        <taxon>Coleofasciculales</taxon>
        <taxon>Coleofasciculaceae</taxon>
        <taxon>Symploca</taxon>
    </lineage>
</organism>